<dbReference type="EMBL" id="CP021130">
    <property type="protein sequence ID" value="AWR87055.1"/>
    <property type="molecule type" value="Genomic_DNA"/>
</dbReference>
<evidence type="ECO:0000313" key="1">
    <source>
        <dbReference type="EMBL" id="AWR87055.1"/>
    </source>
</evidence>
<proteinExistence type="predicted"/>
<gene>
    <name evidence="1" type="ORF">Mtai_v1c18210</name>
</gene>
<evidence type="ECO:0000313" key="2">
    <source>
        <dbReference type="Proteomes" id="UP000263013"/>
    </source>
</evidence>
<reference evidence="1 2" key="1">
    <citation type="submission" date="2017-05" db="EMBL/GenBank/DDBJ databases">
        <title>Complete genome sequence of Meiothermus taiwanensis WR-220.</title>
        <authorList>
            <person name="Wu W.-L."/>
            <person name="Lo W.-S."/>
            <person name="Kuo C.-H."/>
            <person name="Wu S.-H."/>
        </authorList>
    </citation>
    <scope>NUCLEOTIDE SEQUENCE [LARGE SCALE GENOMIC DNA]</scope>
    <source>
        <strain evidence="1 2">WR-220</strain>
    </source>
</reference>
<protein>
    <submittedName>
        <fullName evidence="1">Uncharacterized protein</fullName>
    </submittedName>
</protein>
<name>A0ABM6WIX7_9DEIN</name>
<keyword evidence="2" id="KW-1185">Reference proteome</keyword>
<sequence>MDLTPGSPFGGLRWPLGGSRLWLALEESALGWILARMEGVPGDAEPPQGAEFPPLEGLYPASASGHDLGDCVLFPDGMLGFTNRALGTGAVVEGPTLLEPRKLGVHRVSPGGRAPTAASEGRLDLALLEDATDSLVEVGAIRTLPSQPPSLRGATPPR</sequence>
<dbReference type="Proteomes" id="UP000263013">
    <property type="component" value="Chromosome"/>
</dbReference>
<organism evidence="1 2">
    <name type="scientific">Meiothermus taiwanensis WR-220</name>
    <dbReference type="NCBI Taxonomy" id="1339250"/>
    <lineage>
        <taxon>Bacteria</taxon>
        <taxon>Thermotogati</taxon>
        <taxon>Deinococcota</taxon>
        <taxon>Deinococci</taxon>
        <taxon>Thermales</taxon>
        <taxon>Thermaceae</taxon>
        <taxon>Meiothermus</taxon>
    </lineage>
</organism>
<accession>A0ABM6WIX7</accession>